<name>A0ACB7ZST1_9AGAM</name>
<accession>A0ACB7ZST1</accession>
<sequence>MSNLANTTAVCQPTFFSASQKRFSGIAKQFFPENSTELPMALLRNAGVITGSAALRMLMGSVYKDPRDLNIIVARGNLISFEDWLLAVGYEETGDLDIYLPLACEIHEFRVYRDVSTHDNIVTVSETRGRDILKLIVRSPTTADMTLMTGGGIITLYPTITAQSKSIINHSMLSSNLGYSAEGRFGSVNANRAKLFVDTAFMDNACDDLCPFLWRYARMDSNILVRDWDHRYSVKNIIASSQTKWRLSTKCANRLCTHYKYNRIVGATFQQQQMPATLYDVGNRLVDIEQHLPALTNGIKALLYLSTRSEPVIVNVPLNEGTTIYRRVEDLYAECWVEQRSAADVVADREVLRRTYLCIHTAR</sequence>
<evidence type="ECO:0000313" key="2">
    <source>
        <dbReference type="Proteomes" id="UP000790377"/>
    </source>
</evidence>
<protein>
    <submittedName>
        <fullName evidence="1">Uncharacterized protein</fullName>
    </submittedName>
</protein>
<keyword evidence="2" id="KW-1185">Reference proteome</keyword>
<evidence type="ECO:0000313" key="1">
    <source>
        <dbReference type="EMBL" id="KAH7904209.1"/>
    </source>
</evidence>
<dbReference type="Proteomes" id="UP000790377">
    <property type="component" value="Unassembled WGS sequence"/>
</dbReference>
<reference evidence="1" key="1">
    <citation type="journal article" date="2021" name="New Phytol.">
        <title>Evolutionary innovations through gain and loss of genes in the ectomycorrhizal Boletales.</title>
        <authorList>
            <person name="Wu G."/>
            <person name="Miyauchi S."/>
            <person name="Morin E."/>
            <person name="Kuo A."/>
            <person name="Drula E."/>
            <person name="Varga T."/>
            <person name="Kohler A."/>
            <person name="Feng B."/>
            <person name="Cao Y."/>
            <person name="Lipzen A."/>
            <person name="Daum C."/>
            <person name="Hundley H."/>
            <person name="Pangilinan J."/>
            <person name="Johnson J."/>
            <person name="Barry K."/>
            <person name="LaButti K."/>
            <person name="Ng V."/>
            <person name="Ahrendt S."/>
            <person name="Min B."/>
            <person name="Choi I.G."/>
            <person name="Park H."/>
            <person name="Plett J.M."/>
            <person name="Magnuson J."/>
            <person name="Spatafora J.W."/>
            <person name="Nagy L.G."/>
            <person name="Henrissat B."/>
            <person name="Grigoriev I.V."/>
            <person name="Yang Z.L."/>
            <person name="Xu J."/>
            <person name="Martin F.M."/>
        </authorList>
    </citation>
    <scope>NUCLEOTIDE SEQUENCE</scope>
    <source>
        <strain evidence="1">ATCC 28755</strain>
    </source>
</reference>
<organism evidence="1 2">
    <name type="scientific">Hygrophoropsis aurantiaca</name>
    <dbReference type="NCBI Taxonomy" id="72124"/>
    <lineage>
        <taxon>Eukaryota</taxon>
        <taxon>Fungi</taxon>
        <taxon>Dikarya</taxon>
        <taxon>Basidiomycota</taxon>
        <taxon>Agaricomycotina</taxon>
        <taxon>Agaricomycetes</taxon>
        <taxon>Agaricomycetidae</taxon>
        <taxon>Boletales</taxon>
        <taxon>Coniophorineae</taxon>
        <taxon>Hygrophoropsidaceae</taxon>
        <taxon>Hygrophoropsis</taxon>
    </lineage>
</organism>
<gene>
    <name evidence="1" type="ORF">BJ138DRAFT_1119617</name>
</gene>
<proteinExistence type="predicted"/>
<dbReference type="EMBL" id="MU268562">
    <property type="protein sequence ID" value="KAH7904209.1"/>
    <property type="molecule type" value="Genomic_DNA"/>
</dbReference>
<comment type="caution">
    <text evidence="1">The sequence shown here is derived from an EMBL/GenBank/DDBJ whole genome shotgun (WGS) entry which is preliminary data.</text>
</comment>